<comment type="similarity">
    <text evidence="2">Belongs to the pterin-4-alpha-carbinolamine dehydratase family.</text>
</comment>
<dbReference type="EC" id="4.2.1.96" evidence="3"/>
<dbReference type="AlphaFoldDB" id="A0A803K9Y0"/>
<keyword evidence="5" id="KW-0456">Lyase</keyword>
<evidence type="ECO:0000256" key="3">
    <source>
        <dbReference type="ARBA" id="ARBA00013252"/>
    </source>
</evidence>
<dbReference type="Gene3D" id="3.30.1360.20">
    <property type="entry name" value="Transcriptional coactivator/pterin dehydratase"/>
    <property type="match status" value="1"/>
</dbReference>
<keyword evidence="4" id="KW-0783">Tetrahydrobiopterin biosynthesis</keyword>
<protein>
    <recommendedName>
        <fullName evidence="3">4a-hydroxytetrahydrobiopterin dehydratase</fullName>
        <ecNumber evidence="3">4.2.1.96</ecNumber>
    </recommendedName>
</protein>
<dbReference type="GO" id="GO:0006729">
    <property type="term" value="P:tetrahydrobiopterin biosynthetic process"/>
    <property type="evidence" value="ECO:0007669"/>
    <property type="project" value="UniProtKB-KW"/>
</dbReference>
<reference evidence="6" key="2">
    <citation type="submission" date="2021-03" db="UniProtKB">
        <authorList>
            <consortium name="Ensembl"/>
        </authorList>
    </citation>
    <scope>IDENTIFICATION</scope>
</reference>
<dbReference type="SUPFAM" id="SSF55248">
    <property type="entry name" value="PCD-like"/>
    <property type="match status" value="1"/>
</dbReference>
<evidence type="ECO:0000256" key="1">
    <source>
        <dbReference type="ARBA" id="ARBA00001554"/>
    </source>
</evidence>
<evidence type="ECO:0000313" key="6">
    <source>
        <dbReference type="Ensembl" id="ENSXETP00000117145"/>
    </source>
</evidence>
<comment type="catalytic activity">
    <reaction evidence="1">
        <text>(4aS,6R)-4a-hydroxy-L-erythro-5,6,7,8-tetrahydrobiopterin = (6R)-L-erythro-6,7-dihydrobiopterin + H2O</text>
        <dbReference type="Rhea" id="RHEA:11920"/>
        <dbReference type="ChEBI" id="CHEBI:15377"/>
        <dbReference type="ChEBI" id="CHEBI:15642"/>
        <dbReference type="ChEBI" id="CHEBI:43120"/>
        <dbReference type="EC" id="4.2.1.96"/>
    </reaction>
</comment>
<dbReference type="InterPro" id="IPR001533">
    <property type="entry name" value="Pterin_deHydtase"/>
</dbReference>
<name>A0A803K9Y0_XENTR</name>
<dbReference type="Pfam" id="PF01329">
    <property type="entry name" value="Pterin_4a"/>
    <property type="match status" value="1"/>
</dbReference>
<evidence type="ECO:0000256" key="2">
    <source>
        <dbReference type="ARBA" id="ARBA00006472"/>
    </source>
</evidence>
<evidence type="ECO:0000256" key="5">
    <source>
        <dbReference type="ARBA" id="ARBA00023239"/>
    </source>
</evidence>
<dbReference type="PANTHER" id="PTHR12599:SF15">
    <property type="entry name" value="PTERIN-4-ALPHA-CARBINOLAMINE DEHYDRATASE 2"/>
    <property type="match status" value="1"/>
</dbReference>
<evidence type="ECO:0000256" key="4">
    <source>
        <dbReference type="ARBA" id="ARBA00023007"/>
    </source>
</evidence>
<accession>A0A803K9Y0</accession>
<organism evidence="6">
    <name type="scientific">Xenopus tropicalis</name>
    <name type="common">Western clawed frog</name>
    <name type="synonym">Silurana tropicalis</name>
    <dbReference type="NCBI Taxonomy" id="8364"/>
    <lineage>
        <taxon>Eukaryota</taxon>
        <taxon>Metazoa</taxon>
        <taxon>Chordata</taxon>
        <taxon>Craniata</taxon>
        <taxon>Vertebrata</taxon>
        <taxon>Euteleostomi</taxon>
        <taxon>Amphibia</taxon>
        <taxon>Batrachia</taxon>
        <taxon>Anura</taxon>
        <taxon>Pipoidea</taxon>
        <taxon>Pipidae</taxon>
        <taxon>Xenopodinae</taxon>
        <taxon>Xenopus</taxon>
        <taxon>Silurana</taxon>
    </lineage>
</organism>
<dbReference type="InParanoid" id="A0A803K9Y0"/>
<proteinExistence type="inferred from homology"/>
<dbReference type="GO" id="GO:0008124">
    <property type="term" value="F:4-alpha-hydroxytetrahydrobiopterin dehydratase activity"/>
    <property type="evidence" value="ECO:0007669"/>
    <property type="project" value="UniProtKB-EC"/>
</dbReference>
<reference evidence="6" key="1">
    <citation type="journal article" date="2010" name="Science">
        <title>The genome of the Western clawed frog Xenopus tropicalis.</title>
        <authorList>
            <person name="Hellsten U."/>
            <person name="Harland R.M."/>
            <person name="Gilchrist M.J."/>
            <person name="Hendrix D."/>
            <person name="Jurka J."/>
            <person name="Kapitonov V."/>
            <person name="Ovcharenko I."/>
            <person name="Putnam N.H."/>
            <person name="Shu S."/>
            <person name="Taher L."/>
            <person name="Blitz I.L."/>
            <person name="Blumberg B."/>
            <person name="Dichmann D.S."/>
            <person name="Dubchak I."/>
            <person name="Amaya E."/>
            <person name="Detter J.C."/>
            <person name="Fletcher R."/>
            <person name="Gerhard D.S."/>
            <person name="Goodstein D."/>
            <person name="Graves T."/>
            <person name="Grigoriev I.V."/>
            <person name="Grimwood J."/>
            <person name="Kawashima T."/>
            <person name="Lindquist E."/>
            <person name="Lucas S.M."/>
            <person name="Mead P.E."/>
            <person name="Mitros T."/>
            <person name="Ogino H."/>
            <person name="Ohta Y."/>
            <person name="Poliakov A.V."/>
            <person name="Pollet N."/>
            <person name="Robert J."/>
            <person name="Salamov A."/>
            <person name="Sater A.K."/>
            <person name="Schmutz J."/>
            <person name="Terry A."/>
            <person name="Vize P.D."/>
            <person name="Warren W.C."/>
            <person name="Wells D."/>
            <person name="Wills A."/>
            <person name="Wilson R.K."/>
            <person name="Zimmerman L.B."/>
            <person name="Zorn A.M."/>
            <person name="Grainger R."/>
            <person name="Grammer T."/>
            <person name="Khokha M.K."/>
            <person name="Richardson P.M."/>
            <person name="Rokhsar D.S."/>
        </authorList>
    </citation>
    <scope>NUCLEOTIDE SEQUENCE [LARGE SCALE GENOMIC DNA]</scope>
    <source>
        <strain evidence="6">Nigerian</strain>
    </source>
</reference>
<dbReference type="PANTHER" id="PTHR12599">
    <property type="entry name" value="PTERIN-4-ALPHA-CARBINOLAMINE DEHYDRATASE"/>
    <property type="match status" value="1"/>
</dbReference>
<dbReference type="InterPro" id="IPR036428">
    <property type="entry name" value="PCD_sf"/>
</dbReference>
<dbReference type="Ensembl" id="ENSXETT00000106884">
    <property type="protein sequence ID" value="ENSXETP00000117145"/>
    <property type="gene ID" value="ENSXETG00000042850"/>
</dbReference>
<sequence>PEEKFFGLQSLSALYWKVSEEEGKLFKQLKMKTNNIGFIFIVKGALWAKKMGYHPQWGNLYGQLKITISGHDCPRLKKKNTKITQYIEKNATT</sequence>